<sequence>MDQLLENILPVGFSLVSAVVAYLMYQYFYGNRHIGAGVHRTFIIGGPSITVLFLGIQSSIPLSLGLLGALSFVRFRTPVKDPAEIGFLLLLIASSVGAATENYVLTGILFAVVFLAMAIQQALGKHLSSQSGNHIVITLDQSAFQDSEDKLNNFLQGNLKYLKLENMSAVEGKVNLHYQYRSSAGFDSLRFTKELRELAQPGQMEIFLN</sequence>
<protein>
    <recommendedName>
        <fullName evidence="4">DUF4956 domain-containing protein</fullName>
    </recommendedName>
</protein>
<dbReference type="Proteomes" id="UP000053577">
    <property type="component" value="Unassembled WGS sequence"/>
</dbReference>
<keyword evidence="1" id="KW-0812">Transmembrane</keyword>
<name>A0A0V8M5E3_9CHLR</name>
<feature type="transmembrane region" description="Helical" evidence="1">
    <location>
        <begin position="49"/>
        <end position="70"/>
    </location>
</feature>
<dbReference type="AlphaFoldDB" id="A0A0V8M5E3"/>
<dbReference type="PATRIC" id="fig|61435.5.peg.109"/>
<evidence type="ECO:0000256" key="1">
    <source>
        <dbReference type="SAM" id="Phobius"/>
    </source>
</evidence>
<dbReference type="InterPro" id="IPR032531">
    <property type="entry name" value="DUF4956"/>
</dbReference>
<comment type="caution">
    <text evidence="2">The sequence shown here is derived from an EMBL/GenBank/DDBJ whole genome shotgun (WGS) entry which is preliminary data.</text>
</comment>
<gene>
    <name evidence="2" type="ORF">DA01_00510</name>
</gene>
<dbReference type="OrthoDB" id="190305at2"/>
<feature type="transmembrane region" description="Helical" evidence="1">
    <location>
        <begin position="7"/>
        <end position="29"/>
    </location>
</feature>
<dbReference type="RefSeq" id="WP_058291989.1">
    <property type="nucleotide sequence ID" value="NZ_JAWQJC010000008.1"/>
</dbReference>
<keyword evidence="1" id="KW-1133">Transmembrane helix</keyword>
<evidence type="ECO:0008006" key="4">
    <source>
        <dbReference type="Google" id="ProtNLM"/>
    </source>
</evidence>
<dbReference type="EMBL" id="JGYD01000001">
    <property type="protein sequence ID" value="KSV19013.1"/>
    <property type="molecule type" value="Genomic_DNA"/>
</dbReference>
<proteinExistence type="predicted"/>
<feature type="transmembrane region" description="Helical" evidence="1">
    <location>
        <begin position="82"/>
        <end position="99"/>
    </location>
</feature>
<dbReference type="Pfam" id="PF16316">
    <property type="entry name" value="DUF4956"/>
    <property type="match status" value="1"/>
</dbReference>
<evidence type="ECO:0000313" key="3">
    <source>
        <dbReference type="Proteomes" id="UP000053577"/>
    </source>
</evidence>
<accession>A0A0V8M5E3</accession>
<reference evidence="2 3" key="1">
    <citation type="journal article" date="2015" name="Sci. Rep.">
        <title>A comparative genomics and reductive dehalogenase gene transcription study of two chloroethene-respiring bacteria, Dehalococcoides mccartyi strains MB and 11a.</title>
        <authorList>
            <person name="Low A."/>
            <person name="Shen Z."/>
            <person name="Cheng D."/>
            <person name="Rogers M.J."/>
            <person name="Lee P.K."/>
            <person name="He J."/>
        </authorList>
    </citation>
    <scope>NUCLEOTIDE SEQUENCE [LARGE SCALE GENOMIC DNA]</scope>
    <source>
        <strain evidence="2 3">MB</strain>
    </source>
</reference>
<evidence type="ECO:0000313" key="2">
    <source>
        <dbReference type="EMBL" id="KSV19013.1"/>
    </source>
</evidence>
<organism evidence="2 3">
    <name type="scientific">Dehalococcoides mccartyi</name>
    <dbReference type="NCBI Taxonomy" id="61435"/>
    <lineage>
        <taxon>Bacteria</taxon>
        <taxon>Bacillati</taxon>
        <taxon>Chloroflexota</taxon>
        <taxon>Dehalococcoidia</taxon>
        <taxon>Dehalococcoidales</taxon>
        <taxon>Dehalococcoidaceae</taxon>
        <taxon>Dehalococcoides</taxon>
    </lineage>
</organism>
<keyword evidence="1" id="KW-0472">Membrane</keyword>